<feature type="transmembrane region" description="Helical" evidence="1">
    <location>
        <begin position="203"/>
        <end position="226"/>
    </location>
</feature>
<dbReference type="AlphaFoldDB" id="A0A8J6IX54"/>
<evidence type="ECO:0000256" key="1">
    <source>
        <dbReference type="SAM" id="Phobius"/>
    </source>
</evidence>
<keyword evidence="1" id="KW-0812">Transmembrane</keyword>
<gene>
    <name evidence="2" type="ORF">H8S55_01225</name>
</gene>
<sequence>MDKNQREVRLRQEDADLNRGLLWVVGAVLLECLLMVVNRWYINFYPAEIGVAEAILNVMRVLRLGGGVVGILALVWAALCFHRGSKAGWPAVAGLVLLALAVCSHVTLSYEKNGVRMLFMLVPAWAALALVYYLYQPECFLAVTAGGFGAVGLWFVRFGGMTVDVALCLVGAVLVALVTLGLKKSDGALMRAGGEKVQWAPQGISYALVLASCVLGVLVVVAAAALGSNVAYYLMFAMVAWLFALVVYYTVKMM</sequence>
<feature type="transmembrane region" description="Helical" evidence="1">
    <location>
        <begin position="114"/>
        <end position="134"/>
    </location>
</feature>
<feature type="transmembrane region" description="Helical" evidence="1">
    <location>
        <begin position="139"/>
        <end position="156"/>
    </location>
</feature>
<name>A0A8J6IX54_9FIRM</name>
<keyword evidence="1" id="KW-0472">Membrane</keyword>
<organism evidence="2 3">
    <name type="scientific">Flintibacter faecis</name>
    <dbReference type="NCBI Taxonomy" id="2763047"/>
    <lineage>
        <taxon>Bacteria</taxon>
        <taxon>Bacillati</taxon>
        <taxon>Bacillota</taxon>
        <taxon>Clostridia</taxon>
        <taxon>Eubacteriales</taxon>
        <taxon>Flintibacter</taxon>
    </lineage>
</organism>
<accession>A0A8J6IX54</accession>
<dbReference type="Proteomes" id="UP000602260">
    <property type="component" value="Unassembled WGS sequence"/>
</dbReference>
<keyword evidence="1" id="KW-1133">Transmembrane helix</keyword>
<feature type="transmembrane region" description="Helical" evidence="1">
    <location>
        <begin position="88"/>
        <end position="108"/>
    </location>
</feature>
<protein>
    <submittedName>
        <fullName evidence="2">Uncharacterized protein</fullName>
    </submittedName>
</protein>
<feature type="transmembrane region" description="Helical" evidence="1">
    <location>
        <begin position="61"/>
        <end position="81"/>
    </location>
</feature>
<evidence type="ECO:0000313" key="2">
    <source>
        <dbReference type="EMBL" id="MBC5715960.1"/>
    </source>
</evidence>
<feature type="transmembrane region" description="Helical" evidence="1">
    <location>
        <begin position="21"/>
        <end position="41"/>
    </location>
</feature>
<proteinExistence type="predicted"/>
<evidence type="ECO:0000313" key="3">
    <source>
        <dbReference type="Proteomes" id="UP000602260"/>
    </source>
</evidence>
<keyword evidence="3" id="KW-1185">Reference proteome</keyword>
<comment type="caution">
    <text evidence="2">The sequence shown here is derived from an EMBL/GenBank/DDBJ whole genome shotgun (WGS) entry which is preliminary data.</text>
</comment>
<feature type="transmembrane region" description="Helical" evidence="1">
    <location>
        <begin position="162"/>
        <end position="182"/>
    </location>
</feature>
<reference evidence="2" key="1">
    <citation type="submission" date="2020-08" db="EMBL/GenBank/DDBJ databases">
        <title>Genome public.</title>
        <authorList>
            <person name="Liu C."/>
            <person name="Sun Q."/>
        </authorList>
    </citation>
    <scope>NUCLEOTIDE SEQUENCE</scope>
    <source>
        <strain evidence="2">BX5</strain>
    </source>
</reference>
<dbReference type="EMBL" id="JACOPN010000001">
    <property type="protein sequence ID" value="MBC5715960.1"/>
    <property type="molecule type" value="Genomic_DNA"/>
</dbReference>
<dbReference type="RefSeq" id="WP_186877466.1">
    <property type="nucleotide sequence ID" value="NZ_JACOPN010000001.1"/>
</dbReference>
<feature type="transmembrane region" description="Helical" evidence="1">
    <location>
        <begin position="232"/>
        <end position="251"/>
    </location>
</feature>